<dbReference type="Gene3D" id="3.40.50.720">
    <property type="entry name" value="NAD(P)-binding Rossmann-like Domain"/>
    <property type="match status" value="1"/>
</dbReference>
<dbReference type="Pfam" id="PF00107">
    <property type="entry name" value="ADH_zinc_N"/>
    <property type="match status" value="1"/>
</dbReference>
<accession>A0A9D2UE20</accession>
<dbReference type="FunFam" id="3.40.50.720:FF:000121">
    <property type="entry name" value="Prostaglandin reductase 2"/>
    <property type="match status" value="1"/>
</dbReference>
<dbReference type="InterPro" id="IPR011032">
    <property type="entry name" value="GroES-like_sf"/>
</dbReference>
<dbReference type="InterPro" id="IPR013149">
    <property type="entry name" value="ADH-like_C"/>
</dbReference>
<evidence type="ECO:0000313" key="3">
    <source>
        <dbReference type="EMBL" id="HJD50624.1"/>
    </source>
</evidence>
<dbReference type="InterPro" id="IPR045010">
    <property type="entry name" value="MDR_fam"/>
</dbReference>
<keyword evidence="1" id="KW-0560">Oxidoreductase</keyword>
<dbReference type="PANTHER" id="PTHR43205">
    <property type="entry name" value="PROSTAGLANDIN REDUCTASE"/>
    <property type="match status" value="1"/>
</dbReference>
<dbReference type="InterPro" id="IPR041694">
    <property type="entry name" value="ADH_N_2"/>
</dbReference>
<dbReference type="GO" id="GO:0016628">
    <property type="term" value="F:oxidoreductase activity, acting on the CH-CH group of donors, NAD or NADP as acceptor"/>
    <property type="evidence" value="ECO:0007669"/>
    <property type="project" value="InterPro"/>
</dbReference>
<gene>
    <name evidence="3" type="ORF">H9908_01950</name>
</gene>
<dbReference type="EMBL" id="DWUS01000052">
    <property type="protein sequence ID" value="HJD50624.1"/>
    <property type="molecule type" value="Genomic_DNA"/>
</dbReference>
<evidence type="ECO:0000256" key="1">
    <source>
        <dbReference type="ARBA" id="ARBA00023002"/>
    </source>
</evidence>
<evidence type="ECO:0000313" key="4">
    <source>
        <dbReference type="Proteomes" id="UP000823908"/>
    </source>
</evidence>
<comment type="caution">
    <text evidence="3">The sequence shown here is derived from an EMBL/GenBank/DDBJ whole genome shotgun (WGS) entry which is preliminary data.</text>
</comment>
<protein>
    <submittedName>
        <fullName evidence="3">NADP-dependent oxidoreductase</fullName>
    </submittedName>
</protein>
<dbReference type="SMART" id="SM00829">
    <property type="entry name" value="PKS_ER"/>
    <property type="match status" value="1"/>
</dbReference>
<dbReference type="InterPro" id="IPR020843">
    <property type="entry name" value="ER"/>
</dbReference>
<dbReference type="AlphaFoldDB" id="A0A9D2UE20"/>
<name>A0A9D2UE20_9MICC</name>
<dbReference type="PANTHER" id="PTHR43205:SF7">
    <property type="entry name" value="PROSTAGLANDIN REDUCTASE 1"/>
    <property type="match status" value="1"/>
</dbReference>
<sequence length="335" mass="35756">MTQAREIRLASRPSGWPTSDNFEFATVTQPELTDGQVRVKNDFISVDPYMRGRMNDAKSYVAPYGLGERITGGAVGRVVESHDESLPVGTLVSHQQGWADYAQGAAREFTALPELPAGAPSSLYLGMLGMTAMTAYAGLTRIAHLKEGDVVFVSGAAGAVGTAVGQIARLLGASRVVGSAGSAEKVELLTSKYGYDAALNYKDAPVRQTLPELVPDGVDVYFDNVGGDHLEAALDVMNRGGRLALCGAISAYNTNETTPGPDNMTNMVKQGLTMQGFTLGEYLDVAPEFREKMGRWFADGKIAYDETVYEGLDSTIEAFIAMMQGANTGKMVVKL</sequence>
<dbReference type="SUPFAM" id="SSF51735">
    <property type="entry name" value="NAD(P)-binding Rossmann-fold domains"/>
    <property type="match status" value="1"/>
</dbReference>
<reference evidence="3" key="1">
    <citation type="journal article" date="2021" name="PeerJ">
        <title>Extensive microbial diversity within the chicken gut microbiome revealed by metagenomics and culture.</title>
        <authorList>
            <person name="Gilroy R."/>
            <person name="Ravi A."/>
            <person name="Getino M."/>
            <person name="Pursley I."/>
            <person name="Horton D.L."/>
            <person name="Alikhan N.F."/>
            <person name="Baker D."/>
            <person name="Gharbi K."/>
            <person name="Hall N."/>
            <person name="Watson M."/>
            <person name="Adriaenssens E.M."/>
            <person name="Foster-Nyarko E."/>
            <person name="Jarju S."/>
            <person name="Secka A."/>
            <person name="Antonio M."/>
            <person name="Oren A."/>
            <person name="Chaudhuri R.R."/>
            <person name="La Ragione R."/>
            <person name="Hildebrand F."/>
            <person name="Pallen M.J."/>
        </authorList>
    </citation>
    <scope>NUCLEOTIDE SEQUENCE</scope>
    <source>
        <strain evidence="3">ChiHjej10B9-4811</strain>
    </source>
</reference>
<dbReference type="InterPro" id="IPR036291">
    <property type="entry name" value="NAD(P)-bd_dom_sf"/>
</dbReference>
<dbReference type="CDD" id="cd05288">
    <property type="entry name" value="PGDH"/>
    <property type="match status" value="1"/>
</dbReference>
<organism evidence="3 4">
    <name type="scientific">Candidatus Rothia avistercoris</name>
    <dbReference type="NCBI Taxonomy" id="2840479"/>
    <lineage>
        <taxon>Bacteria</taxon>
        <taxon>Bacillati</taxon>
        <taxon>Actinomycetota</taxon>
        <taxon>Actinomycetes</taxon>
        <taxon>Micrococcales</taxon>
        <taxon>Micrococcaceae</taxon>
        <taxon>Rothia</taxon>
    </lineage>
</organism>
<dbReference type="Pfam" id="PF16884">
    <property type="entry name" value="ADH_N_2"/>
    <property type="match status" value="1"/>
</dbReference>
<evidence type="ECO:0000259" key="2">
    <source>
        <dbReference type="SMART" id="SM00829"/>
    </source>
</evidence>
<feature type="domain" description="Enoyl reductase (ER)" evidence="2">
    <location>
        <begin position="18"/>
        <end position="333"/>
    </location>
</feature>
<dbReference type="Gene3D" id="3.90.180.10">
    <property type="entry name" value="Medium-chain alcohol dehydrogenases, catalytic domain"/>
    <property type="match status" value="1"/>
</dbReference>
<dbReference type="Proteomes" id="UP000823908">
    <property type="component" value="Unassembled WGS sequence"/>
</dbReference>
<reference evidence="3" key="2">
    <citation type="submission" date="2021-04" db="EMBL/GenBank/DDBJ databases">
        <authorList>
            <person name="Gilroy R."/>
        </authorList>
    </citation>
    <scope>NUCLEOTIDE SEQUENCE</scope>
    <source>
        <strain evidence="3">ChiHjej10B9-4811</strain>
    </source>
</reference>
<proteinExistence type="predicted"/>
<dbReference type="SUPFAM" id="SSF50129">
    <property type="entry name" value="GroES-like"/>
    <property type="match status" value="1"/>
</dbReference>